<comment type="function">
    <text evidence="17">Peptidoglycan polymerase that is essential for cell division.</text>
</comment>
<feature type="transmembrane region" description="Helical" evidence="19">
    <location>
        <begin position="100"/>
        <end position="118"/>
    </location>
</feature>
<evidence type="ECO:0000256" key="10">
    <source>
        <dbReference type="ARBA" id="ARBA00032370"/>
    </source>
</evidence>
<evidence type="ECO:0000256" key="2">
    <source>
        <dbReference type="ARBA" id="ARBA00004752"/>
    </source>
</evidence>
<feature type="compositionally biased region" description="Basic and acidic residues" evidence="18">
    <location>
        <begin position="512"/>
        <end position="521"/>
    </location>
</feature>
<keyword evidence="7" id="KW-0573">Peptidoglycan synthesis</keyword>
<evidence type="ECO:0000256" key="3">
    <source>
        <dbReference type="ARBA" id="ARBA00022676"/>
    </source>
</evidence>
<dbReference type="GO" id="GO:0032153">
    <property type="term" value="C:cell division site"/>
    <property type="evidence" value="ECO:0007669"/>
    <property type="project" value="TreeGrafter"/>
</dbReference>
<feature type="transmembrane region" description="Helical" evidence="19">
    <location>
        <begin position="220"/>
        <end position="239"/>
    </location>
</feature>
<feature type="transmembrane region" description="Helical" evidence="19">
    <location>
        <begin position="364"/>
        <end position="386"/>
    </location>
</feature>
<evidence type="ECO:0000256" key="4">
    <source>
        <dbReference type="ARBA" id="ARBA00022679"/>
    </source>
</evidence>
<sequence length="585" mass="63276">MPRYAVESARRDETPARRGASPVPGNGAPAARGDNARRDSARHDGPLVTWWRAQHAKPLVDYGVIMVVIGLLTSLGLVVAYSTTTTWSVVDDDATVWSSAVKQTVFVLIGLVAMWIAMRLQLDWVRRLSPLLMGISIVLLFVVLLIGTGGQEVGSQSWLQLGPVSFQPSELARVSIAIWGSHYLAGRVAHGTGLDSHQWIFIGVSALTCGLIFWQGDVGMTATTLLVVIALLFFTGMSWKWFTGGAIVALAAIVLLVTFGSGYRVERITTFFDALTGHFEETRSSSFQSYQGFLSLGDGGLLGLGLGQSRAKWYYLPEAKNDFVFAVIGEELGLWGGIIVIGLFATLAIYGFRTAMRNNKSFMALMSGTLVAGIVFQAFFNIGYVIGLFPVTGVQLPLLSSGGTATVITLGALGLVASCARHEPEAISSMQYNGFPAIDRILRLPEPSPTDGSLRAAPQTRVPSEEMVTRGASRAGTTDTAEDEGYQRRAAPGMSRERAASAGSRRAARASDIYRSHDVNRRSRWSTGTGGAPRAGRGRATGEPELGDERAPSWPRERDERGRGTPQAPWRREGNRNGRNARRQR</sequence>
<proteinExistence type="inferred from homology"/>
<dbReference type="GO" id="GO:0051301">
    <property type="term" value="P:cell division"/>
    <property type="evidence" value="ECO:0007669"/>
    <property type="project" value="InterPro"/>
</dbReference>
<evidence type="ECO:0000256" key="14">
    <source>
        <dbReference type="ARBA" id="ARBA00041418"/>
    </source>
</evidence>
<evidence type="ECO:0000313" key="20">
    <source>
        <dbReference type="EMBL" id="WOT02975.1"/>
    </source>
</evidence>
<comment type="catalytic activity">
    <reaction evidence="16">
        <text>[GlcNAc-(1-&gt;4)-Mur2Ac(oyl-L-Ala-gamma-D-Glu-L-Lys-D-Ala-D-Ala)](n)-di-trans,octa-cis-undecaprenyl diphosphate + beta-D-GlcNAc-(1-&gt;4)-Mur2Ac(oyl-L-Ala-gamma-D-Glu-L-Lys-D-Ala-D-Ala)-di-trans,octa-cis-undecaprenyl diphosphate = [GlcNAc-(1-&gt;4)-Mur2Ac(oyl-L-Ala-gamma-D-Glu-L-Lys-D-Ala-D-Ala)](n+1)-di-trans,octa-cis-undecaprenyl diphosphate + di-trans,octa-cis-undecaprenyl diphosphate + H(+)</text>
        <dbReference type="Rhea" id="RHEA:23708"/>
        <dbReference type="Rhea" id="RHEA-COMP:9602"/>
        <dbReference type="Rhea" id="RHEA-COMP:9603"/>
        <dbReference type="ChEBI" id="CHEBI:15378"/>
        <dbReference type="ChEBI" id="CHEBI:58405"/>
        <dbReference type="ChEBI" id="CHEBI:60033"/>
        <dbReference type="ChEBI" id="CHEBI:78435"/>
        <dbReference type="EC" id="2.4.99.28"/>
    </reaction>
</comment>
<evidence type="ECO:0000256" key="9">
    <source>
        <dbReference type="ARBA" id="ARBA00023136"/>
    </source>
</evidence>
<feature type="transmembrane region" description="Helical" evidence="19">
    <location>
        <begin position="59"/>
        <end position="80"/>
    </location>
</feature>
<dbReference type="GO" id="GO:0005886">
    <property type="term" value="C:plasma membrane"/>
    <property type="evidence" value="ECO:0007669"/>
    <property type="project" value="TreeGrafter"/>
</dbReference>
<dbReference type="GO" id="GO:0008360">
    <property type="term" value="P:regulation of cell shape"/>
    <property type="evidence" value="ECO:0007669"/>
    <property type="project" value="UniProtKB-KW"/>
</dbReference>
<evidence type="ECO:0000256" key="5">
    <source>
        <dbReference type="ARBA" id="ARBA00022692"/>
    </source>
</evidence>
<dbReference type="Proteomes" id="UP000234560">
    <property type="component" value="Chromosome"/>
</dbReference>
<keyword evidence="8 19" id="KW-1133">Transmembrane helix</keyword>
<evidence type="ECO:0000256" key="16">
    <source>
        <dbReference type="ARBA" id="ARBA00049902"/>
    </source>
</evidence>
<evidence type="ECO:0000256" key="19">
    <source>
        <dbReference type="SAM" id="Phobius"/>
    </source>
</evidence>
<feature type="region of interest" description="Disordered" evidence="18">
    <location>
        <begin position="446"/>
        <end position="585"/>
    </location>
</feature>
<keyword evidence="4" id="KW-0808">Transferase</keyword>
<dbReference type="InterPro" id="IPR018365">
    <property type="entry name" value="Cell_cycle_FtsW-rel_CS"/>
</dbReference>
<gene>
    <name evidence="20" type="ORF">CYJ47_04170</name>
</gene>
<feature type="transmembrane region" description="Helical" evidence="19">
    <location>
        <begin position="130"/>
        <end position="151"/>
    </location>
</feature>
<feature type="compositionally biased region" description="Basic and acidic residues" evidence="18">
    <location>
        <begin position="547"/>
        <end position="563"/>
    </location>
</feature>
<reference evidence="20" key="2">
    <citation type="submission" date="2023-10" db="EMBL/GenBank/DDBJ databases">
        <authorList>
            <person name="Choi B."/>
        </authorList>
    </citation>
    <scope>NUCLEOTIDE SEQUENCE</scope>
    <source>
        <strain evidence="20">UMB0763</strain>
    </source>
</reference>
<dbReference type="InterPro" id="IPR001182">
    <property type="entry name" value="FtsW/RodA"/>
</dbReference>
<evidence type="ECO:0000256" key="15">
    <source>
        <dbReference type="ARBA" id="ARBA00044770"/>
    </source>
</evidence>
<protein>
    <recommendedName>
        <fullName evidence="13">Probable peptidoglycan glycosyltransferase FtsW</fullName>
        <ecNumber evidence="15">2.4.99.28</ecNumber>
    </recommendedName>
    <alternativeName>
        <fullName evidence="14">Cell division protein FtsW</fullName>
    </alternativeName>
    <alternativeName>
        <fullName evidence="11">Cell wall polymerase</fullName>
    </alternativeName>
    <alternativeName>
        <fullName evidence="10">Peptidoglycan polymerase</fullName>
    </alternativeName>
</protein>
<keyword evidence="6" id="KW-0133">Cell shape</keyword>
<dbReference type="AlphaFoldDB" id="A0AAF1BZR4"/>
<feature type="transmembrane region" description="Helical" evidence="19">
    <location>
        <begin position="398"/>
        <end position="420"/>
    </location>
</feature>
<dbReference type="PANTHER" id="PTHR30474">
    <property type="entry name" value="CELL CYCLE PROTEIN"/>
    <property type="match status" value="1"/>
</dbReference>
<dbReference type="RefSeq" id="WP_101679166.1">
    <property type="nucleotide sequence ID" value="NZ_CP136958.1"/>
</dbReference>
<evidence type="ECO:0000256" key="8">
    <source>
        <dbReference type="ARBA" id="ARBA00022989"/>
    </source>
</evidence>
<evidence type="ECO:0000313" key="21">
    <source>
        <dbReference type="Proteomes" id="UP000234560"/>
    </source>
</evidence>
<dbReference type="PROSITE" id="PS00428">
    <property type="entry name" value="FTSW_RODA_SPOVE"/>
    <property type="match status" value="1"/>
</dbReference>
<evidence type="ECO:0000256" key="6">
    <source>
        <dbReference type="ARBA" id="ARBA00022960"/>
    </source>
</evidence>
<dbReference type="GO" id="GO:0015648">
    <property type="term" value="F:lipid-linked peptidoglycan transporter activity"/>
    <property type="evidence" value="ECO:0007669"/>
    <property type="project" value="TreeGrafter"/>
</dbReference>
<comment type="pathway">
    <text evidence="2">Cell wall biogenesis; peptidoglycan biosynthesis.</text>
</comment>
<dbReference type="EC" id="2.4.99.28" evidence="15"/>
<evidence type="ECO:0000256" key="18">
    <source>
        <dbReference type="SAM" id="MobiDB-lite"/>
    </source>
</evidence>
<accession>A0AAF1BZR4</accession>
<feature type="transmembrane region" description="Helical" evidence="19">
    <location>
        <begin position="332"/>
        <end position="352"/>
    </location>
</feature>
<evidence type="ECO:0000256" key="12">
    <source>
        <dbReference type="ARBA" id="ARBA00038053"/>
    </source>
</evidence>
<dbReference type="Pfam" id="PF01098">
    <property type="entry name" value="FTSW_RODA_SPOVE"/>
    <property type="match status" value="1"/>
</dbReference>
<evidence type="ECO:0000256" key="7">
    <source>
        <dbReference type="ARBA" id="ARBA00022984"/>
    </source>
</evidence>
<keyword evidence="9 19" id="KW-0472">Membrane</keyword>
<comment type="subcellular location">
    <subcellularLocation>
        <location evidence="1">Membrane</location>
        <topology evidence="1">Multi-pass membrane protein</topology>
    </subcellularLocation>
</comment>
<keyword evidence="5 19" id="KW-0812">Transmembrane</keyword>
<reference evidence="20" key="1">
    <citation type="submission" date="2017-12" db="EMBL/GenBank/DDBJ databases">
        <authorList>
            <person name="Thomas-White K."/>
            <person name="Wolfe A.J."/>
        </authorList>
    </citation>
    <scope>NUCLEOTIDE SEQUENCE</scope>
    <source>
        <strain evidence="20">UMB0763</strain>
    </source>
</reference>
<dbReference type="PANTHER" id="PTHR30474:SF2">
    <property type="entry name" value="PEPTIDOGLYCAN GLYCOSYLTRANSFERASE FTSW-RELATED"/>
    <property type="match status" value="1"/>
</dbReference>
<evidence type="ECO:0000256" key="11">
    <source>
        <dbReference type="ARBA" id="ARBA00033270"/>
    </source>
</evidence>
<feature type="transmembrane region" description="Helical" evidence="19">
    <location>
        <begin position="246"/>
        <end position="265"/>
    </location>
</feature>
<dbReference type="KEGG" id="cpyr:CYJ47_04170"/>
<name>A0AAF1BZR4_9CORY</name>
<evidence type="ECO:0000256" key="17">
    <source>
        <dbReference type="ARBA" id="ARBA00049966"/>
    </source>
</evidence>
<evidence type="ECO:0000256" key="13">
    <source>
        <dbReference type="ARBA" id="ARBA00041185"/>
    </source>
</evidence>
<keyword evidence="3" id="KW-0328">Glycosyltransferase</keyword>
<comment type="similarity">
    <text evidence="12">Belongs to the SEDS family. FtsW subfamily.</text>
</comment>
<evidence type="ECO:0000256" key="1">
    <source>
        <dbReference type="ARBA" id="ARBA00004141"/>
    </source>
</evidence>
<dbReference type="EMBL" id="CP136958">
    <property type="protein sequence ID" value="WOT02975.1"/>
    <property type="molecule type" value="Genomic_DNA"/>
</dbReference>
<dbReference type="GO" id="GO:0008955">
    <property type="term" value="F:peptidoglycan glycosyltransferase activity"/>
    <property type="evidence" value="ECO:0007669"/>
    <property type="project" value="UniProtKB-EC"/>
</dbReference>
<dbReference type="GO" id="GO:0009252">
    <property type="term" value="P:peptidoglycan biosynthetic process"/>
    <property type="evidence" value="ECO:0007669"/>
    <property type="project" value="UniProtKB-KW"/>
</dbReference>
<organism evidence="20 21">
    <name type="scientific">Corynebacterium pyruviciproducens</name>
    <dbReference type="NCBI Taxonomy" id="598660"/>
    <lineage>
        <taxon>Bacteria</taxon>
        <taxon>Bacillati</taxon>
        <taxon>Actinomycetota</taxon>
        <taxon>Actinomycetes</taxon>
        <taxon>Mycobacteriales</taxon>
        <taxon>Corynebacteriaceae</taxon>
        <taxon>Corynebacterium</taxon>
    </lineage>
</organism>
<feature type="region of interest" description="Disordered" evidence="18">
    <location>
        <begin position="1"/>
        <end position="41"/>
    </location>
</feature>